<accession>A0A831A5A9</accession>
<proteinExistence type="predicted"/>
<sequence>MMRHKSRQPAADNSRASQSGGFGQVSGGHLH</sequence>
<name>A0A831A5A9_ERWAM</name>
<evidence type="ECO:0000256" key="1">
    <source>
        <dbReference type="SAM" id="MobiDB-lite"/>
    </source>
</evidence>
<dbReference type="EMBL" id="CAPB01000041">
    <property type="protein sequence ID" value="CCO95469.1"/>
    <property type="molecule type" value="Genomic_DNA"/>
</dbReference>
<evidence type="ECO:0000313" key="2">
    <source>
        <dbReference type="EMBL" id="CCO95469.1"/>
    </source>
</evidence>
<dbReference type="Proteomes" id="UP000013111">
    <property type="component" value="Unassembled WGS sequence"/>
</dbReference>
<feature type="region of interest" description="Disordered" evidence="1">
    <location>
        <begin position="1"/>
        <end position="31"/>
    </location>
</feature>
<evidence type="ECO:0000313" key="3">
    <source>
        <dbReference type="Proteomes" id="UP000013111"/>
    </source>
</evidence>
<reference evidence="2 3" key="1">
    <citation type="submission" date="2012-11" db="EMBL/GenBank/DDBJ databases">
        <authorList>
            <person name="Linke B."/>
        </authorList>
    </citation>
    <scope>NUCLEOTIDE SEQUENCE [LARGE SCALE GENOMIC DNA]</scope>
    <source>
        <strain evidence="3">CFBP 1232</strain>
    </source>
</reference>
<feature type="compositionally biased region" description="Gly residues" evidence="1">
    <location>
        <begin position="20"/>
        <end position="31"/>
    </location>
</feature>
<gene>
    <name evidence="2" type="ORF">BN437_3569</name>
</gene>
<dbReference type="AlphaFoldDB" id="A0A831A5A9"/>
<protein>
    <submittedName>
        <fullName evidence="2">Uncharacterized protein</fullName>
    </submittedName>
</protein>
<comment type="caution">
    <text evidence="2">The sequence shown here is derived from an EMBL/GenBank/DDBJ whole genome shotgun (WGS) entry which is preliminary data.</text>
</comment>
<reference evidence="2 3" key="2">
    <citation type="submission" date="2013-04" db="EMBL/GenBank/DDBJ databases">
        <title>Comparative genomics of 12 strains of Erwinia amylovora identifies a pan-genome with a large conserved core and provides insights into host specificity.</title>
        <authorList>
            <person name="Mann R.A."/>
            <person name="Smits T.H.M."/>
            <person name="Buehlmann A."/>
            <person name="Blom J."/>
            <person name="Goesmann A."/>
            <person name="Frey J.E."/>
            <person name="Plummer K.M."/>
            <person name="Beer S.V."/>
            <person name="Luck J."/>
            <person name="Duffy B."/>
            <person name="Rodoni B."/>
        </authorList>
    </citation>
    <scope>NUCLEOTIDE SEQUENCE [LARGE SCALE GENOMIC DNA]</scope>
    <source>
        <strain evidence="3">CFBP 1232</strain>
    </source>
</reference>
<organism evidence="2 3">
    <name type="scientific">Erwinia amylovora NBRC 12687 = CFBP 1232</name>
    <dbReference type="NCBI Taxonomy" id="1219359"/>
    <lineage>
        <taxon>Bacteria</taxon>
        <taxon>Pseudomonadati</taxon>
        <taxon>Pseudomonadota</taxon>
        <taxon>Gammaproteobacteria</taxon>
        <taxon>Enterobacterales</taxon>
        <taxon>Erwiniaceae</taxon>
        <taxon>Erwinia</taxon>
    </lineage>
</organism>